<feature type="region of interest" description="Disordered" evidence="1">
    <location>
        <begin position="1"/>
        <end position="30"/>
    </location>
</feature>
<evidence type="ECO:0000256" key="1">
    <source>
        <dbReference type="SAM" id="MobiDB-lite"/>
    </source>
</evidence>
<dbReference type="Proteomes" id="UP000653454">
    <property type="component" value="Unassembled WGS sequence"/>
</dbReference>
<dbReference type="AlphaFoldDB" id="A0A8S4GFT8"/>
<reference evidence="2" key="1">
    <citation type="submission" date="2020-11" db="EMBL/GenBank/DDBJ databases">
        <authorList>
            <person name="Whiteford S."/>
        </authorList>
    </citation>
    <scope>NUCLEOTIDE SEQUENCE</scope>
</reference>
<name>A0A8S4GFT8_PLUXY</name>
<feature type="compositionally biased region" description="Low complexity" evidence="1">
    <location>
        <begin position="1"/>
        <end position="11"/>
    </location>
</feature>
<accession>A0A8S4GFT8</accession>
<keyword evidence="3" id="KW-1185">Reference proteome</keyword>
<sequence>ATNASGAATARARLEVSADEAPSGTDPPTFLRRLQDLTVRVGTRTRLLVEILSDTHCKVRGVQHAEYEVLRSEAASKPLLPSRDYVYAPTSACEGDRIGTFL</sequence>
<evidence type="ECO:0000313" key="3">
    <source>
        <dbReference type="Proteomes" id="UP000653454"/>
    </source>
</evidence>
<feature type="non-terminal residue" evidence="2">
    <location>
        <position position="1"/>
    </location>
</feature>
<gene>
    <name evidence="2" type="ORF">PLXY2_LOCUS16898</name>
</gene>
<proteinExistence type="predicted"/>
<evidence type="ECO:0000313" key="2">
    <source>
        <dbReference type="EMBL" id="CAG9138644.1"/>
    </source>
</evidence>
<protein>
    <submittedName>
        <fullName evidence="2">(diamondback moth) hypothetical protein</fullName>
    </submittedName>
</protein>
<comment type="caution">
    <text evidence="2">The sequence shown here is derived from an EMBL/GenBank/DDBJ whole genome shotgun (WGS) entry which is preliminary data.</text>
</comment>
<organism evidence="2 3">
    <name type="scientific">Plutella xylostella</name>
    <name type="common">Diamondback moth</name>
    <name type="synonym">Plutella maculipennis</name>
    <dbReference type="NCBI Taxonomy" id="51655"/>
    <lineage>
        <taxon>Eukaryota</taxon>
        <taxon>Metazoa</taxon>
        <taxon>Ecdysozoa</taxon>
        <taxon>Arthropoda</taxon>
        <taxon>Hexapoda</taxon>
        <taxon>Insecta</taxon>
        <taxon>Pterygota</taxon>
        <taxon>Neoptera</taxon>
        <taxon>Endopterygota</taxon>
        <taxon>Lepidoptera</taxon>
        <taxon>Glossata</taxon>
        <taxon>Ditrysia</taxon>
        <taxon>Yponomeutoidea</taxon>
        <taxon>Plutellidae</taxon>
        <taxon>Plutella</taxon>
    </lineage>
</organism>
<dbReference type="EMBL" id="CAJHNJ030000699">
    <property type="protein sequence ID" value="CAG9138644.1"/>
    <property type="molecule type" value="Genomic_DNA"/>
</dbReference>